<evidence type="ECO:0000256" key="3">
    <source>
        <dbReference type="ARBA" id="ARBA00022692"/>
    </source>
</evidence>
<evidence type="ECO:0000259" key="7">
    <source>
        <dbReference type="Pfam" id="PF00892"/>
    </source>
</evidence>
<feature type="transmembrane region" description="Helical" evidence="6">
    <location>
        <begin position="65"/>
        <end position="85"/>
    </location>
</feature>
<dbReference type="InterPro" id="IPR000620">
    <property type="entry name" value="EamA_dom"/>
</dbReference>
<sequence length="297" mass="30586">MSARAWLALWAVYVIWGSTYLGIELAGETIPPVFAAGVRFLLAGALMGGWVAVRRGRAPFRVGRSELASAMLVGVLLLGANAMLFVAERRVPIGLASLLIASVPLWIVLLRTVSGDRPRRVALVGVVTGFAGIALLVRPGGGASSGGILLVLGSASIWATGSFLSSRLPLPPDAFVATAIEMLAGGAMLLPLGLVLAGDESLGPASWSGRSLAGLAYLVLIGSLVGYTAYVWLLAHIPIGTVATYAYVNPVVAILLGVIVLDEGVTWQIAAGATVVLASVALVIRNEAAQVVEPFAE</sequence>
<evidence type="ECO:0000256" key="4">
    <source>
        <dbReference type="ARBA" id="ARBA00022989"/>
    </source>
</evidence>
<evidence type="ECO:0000313" key="9">
    <source>
        <dbReference type="Proteomes" id="UP000254134"/>
    </source>
</evidence>
<evidence type="ECO:0000313" key="8">
    <source>
        <dbReference type="EMBL" id="RDI73243.1"/>
    </source>
</evidence>
<feature type="transmembrane region" description="Helical" evidence="6">
    <location>
        <begin position="242"/>
        <end position="261"/>
    </location>
</feature>
<dbReference type="AlphaFoldDB" id="A0A7M2YSV4"/>
<keyword evidence="4 6" id="KW-1133">Transmembrane helix</keyword>
<feature type="transmembrane region" description="Helical" evidence="6">
    <location>
        <begin position="91"/>
        <end position="109"/>
    </location>
</feature>
<dbReference type="PANTHER" id="PTHR32322">
    <property type="entry name" value="INNER MEMBRANE TRANSPORTER"/>
    <property type="match status" value="1"/>
</dbReference>
<dbReference type="InterPro" id="IPR050638">
    <property type="entry name" value="AA-Vitamin_Transporters"/>
</dbReference>
<dbReference type="GO" id="GO:0016020">
    <property type="term" value="C:membrane"/>
    <property type="evidence" value="ECO:0007669"/>
    <property type="project" value="UniProtKB-SubCell"/>
</dbReference>
<dbReference type="InterPro" id="IPR037185">
    <property type="entry name" value="EmrE-like"/>
</dbReference>
<feature type="domain" description="EamA" evidence="7">
    <location>
        <begin position="9"/>
        <end position="137"/>
    </location>
</feature>
<feature type="domain" description="EamA" evidence="7">
    <location>
        <begin position="147"/>
        <end position="284"/>
    </location>
</feature>
<reference evidence="9" key="2">
    <citation type="journal article" date="2019" name="MicrobiologyOpen">
        <title>High-quality draft genome sequence of Gaiella occulta isolated from a 150 meter deep mineral water borehole and comparison with the genome sequences of other deep-branching lineages of the phylum Actinobacteria.</title>
        <authorList>
            <person name="Severino R."/>
            <person name="Froufe H.J.C."/>
            <person name="Barroso C."/>
            <person name="Albuquerque L."/>
            <person name="Lobo-da-Cunha A."/>
            <person name="da Costa M.S."/>
            <person name="Egas C."/>
        </authorList>
    </citation>
    <scope>NUCLEOTIDE SEQUENCE [LARGE SCALE GENOMIC DNA]</scope>
    <source>
        <strain evidence="9">F2-233</strain>
    </source>
</reference>
<dbReference type="PANTHER" id="PTHR32322:SF2">
    <property type="entry name" value="EAMA DOMAIN-CONTAINING PROTEIN"/>
    <property type="match status" value="1"/>
</dbReference>
<reference evidence="8 9" key="1">
    <citation type="submission" date="2018-07" db="EMBL/GenBank/DDBJ databases">
        <title>High-quality-draft genome sequence of Gaiella occulta.</title>
        <authorList>
            <person name="Severino R."/>
            <person name="Froufe H.J.C."/>
            <person name="Rainey F.A."/>
            <person name="Barroso C."/>
            <person name="Albuquerque L."/>
            <person name="Lobo-Da-Cunha A."/>
            <person name="Da Costa M.S."/>
            <person name="Egas C."/>
        </authorList>
    </citation>
    <scope>NUCLEOTIDE SEQUENCE [LARGE SCALE GENOMIC DNA]</scope>
    <source>
        <strain evidence="8 9">F2-233</strain>
    </source>
</reference>
<organism evidence="8 9">
    <name type="scientific">Gaiella occulta</name>
    <dbReference type="NCBI Taxonomy" id="1002870"/>
    <lineage>
        <taxon>Bacteria</taxon>
        <taxon>Bacillati</taxon>
        <taxon>Actinomycetota</taxon>
        <taxon>Thermoleophilia</taxon>
        <taxon>Gaiellales</taxon>
        <taxon>Gaiellaceae</taxon>
        <taxon>Gaiella</taxon>
    </lineage>
</organism>
<evidence type="ECO:0000256" key="5">
    <source>
        <dbReference type="ARBA" id="ARBA00023136"/>
    </source>
</evidence>
<keyword evidence="3 6" id="KW-0812">Transmembrane</keyword>
<evidence type="ECO:0000256" key="1">
    <source>
        <dbReference type="ARBA" id="ARBA00004141"/>
    </source>
</evidence>
<feature type="transmembrane region" description="Helical" evidence="6">
    <location>
        <begin position="175"/>
        <end position="195"/>
    </location>
</feature>
<evidence type="ECO:0000256" key="6">
    <source>
        <dbReference type="SAM" id="Phobius"/>
    </source>
</evidence>
<dbReference type="Pfam" id="PF00892">
    <property type="entry name" value="EamA"/>
    <property type="match status" value="2"/>
</dbReference>
<comment type="similarity">
    <text evidence="2">Belongs to the EamA transporter family.</text>
</comment>
<gene>
    <name evidence="8" type="ORF">Gocc_3038</name>
</gene>
<proteinExistence type="inferred from homology"/>
<name>A0A7M2YSV4_9ACTN</name>
<feature type="transmembrane region" description="Helical" evidence="6">
    <location>
        <begin position="121"/>
        <end position="137"/>
    </location>
</feature>
<feature type="transmembrane region" description="Helical" evidence="6">
    <location>
        <begin position="33"/>
        <end position="53"/>
    </location>
</feature>
<comment type="subcellular location">
    <subcellularLocation>
        <location evidence="1">Membrane</location>
        <topology evidence="1">Multi-pass membrane protein</topology>
    </subcellularLocation>
</comment>
<accession>A0A7M2YSV4</accession>
<dbReference type="RefSeq" id="WP_114797417.1">
    <property type="nucleotide sequence ID" value="NZ_QQZY01000011.1"/>
</dbReference>
<protein>
    <submittedName>
        <fullName evidence="8">Putative permease DMT superfamily</fullName>
    </submittedName>
</protein>
<dbReference type="Proteomes" id="UP000254134">
    <property type="component" value="Unassembled WGS sequence"/>
</dbReference>
<dbReference type="SUPFAM" id="SSF103481">
    <property type="entry name" value="Multidrug resistance efflux transporter EmrE"/>
    <property type="match status" value="2"/>
</dbReference>
<keyword evidence="5 6" id="KW-0472">Membrane</keyword>
<evidence type="ECO:0000256" key="2">
    <source>
        <dbReference type="ARBA" id="ARBA00007362"/>
    </source>
</evidence>
<comment type="caution">
    <text evidence="8">The sequence shown here is derived from an EMBL/GenBank/DDBJ whole genome shotgun (WGS) entry which is preliminary data.</text>
</comment>
<dbReference type="OrthoDB" id="9812547at2"/>
<keyword evidence="9" id="KW-1185">Reference proteome</keyword>
<dbReference type="EMBL" id="QQZY01000011">
    <property type="protein sequence ID" value="RDI73243.1"/>
    <property type="molecule type" value="Genomic_DNA"/>
</dbReference>
<feature type="transmembrane region" description="Helical" evidence="6">
    <location>
        <begin position="215"/>
        <end position="235"/>
    </location>
</feature>
<feature type="transmembrane region" description="Helical" evidence="6">
    <location>
        <begin position="267"/>
        <end position="284"/>
    </location>
</feature>
<feature type="transmembrane region" description="Helical" evidence="6">
    <location>
        <begin position="143"/>
        <end position="163"/>
    </location>
</feature>